<comment type="catalytic activity">
    <reaction evidence="1">
        <text>RNA(n) + a ribonucleoside 5'-triphosphate = RNA(n+1) + diphosphate</text>
        <dbReference type="Rhea" id="RHEA:21248"/>
        <dbReference type="Rhea" id="RHEA-COMP:14527"/>
        <dbReference type="Rhea" id="RHEA-COMP:17342"/>
        <dbReference type="ChEBI" id="CHEBI:33019"/>
        <dbReference type="ChEBI" id="CHEBI:61557"/>
        <dbReference type="ChEBI" id="CHEBI:140395"/>
        <dbReference type="EC" id="2.7.7.48"/>
    </reaction>
</comment>
<evidence type="ECO:0000313" key="3">
    <source>
        <dbReference type="EMBL" id="CAK9081225.1"/>
    </source>
</evidence>
<keyword evidence="4" id="KW-1185">Reference proteome</keyword>
<gene>
    <name evidence="3" type="ORF">SCF082_LOCUS38688</name>
</gene>
<keyword evidence="1" id="KW-0808">Transferase</keyword>
<keyword evidence="1" id="KW-0694">RNA-binding</keyword>
<name>A0ABP0PYY4_9DINO</name>
<dbReference type="GO" id="GO:0003968">
    <property type="term" value="F:RNA-directed RNA polymerase activity"/>
    <property type="evidence" value="ECO:0007669"/>
    <property type="project" value="UniProtKB-KW"/>
</dbReference>
<proteinExistence type="inferred from homology"/>
<dbReference type="EC" id="2.7.7.48" evidence="1"/>
<feature type="domain" description="RDRP core" evidence="2">
    <location>
        <begin position="264"/>
        <end position="737"/>
    </location>
</feature>
<dbReference type="PANTHER" id="PTHR23079:SF55">
    <property type="entry name" value="RNA-DIRECTED RNA POLYMERASE"/>
    <property type="match status" value="1"/>
</dbReference>
<protein>
    <recommendedName>
        <fullName evidence="1">RNA-dependent RNA polymerase</fullName>
        <ecNumber evidence="1">2.7.7.48</ecNumber>
    </recommendedName>
</protein>
<dbReference type="EMBL" id="CAXAMM010038818">
    <property type="protein sequence ID" value="CAK9081225.1"/>
    <property type="molecule type" value="Genomic_DNA"/>
</dbReference>
<reference evidence="3 4" key="1">
    <citation type="submission" date="2024-02" db="EMBL/GenBank/DDBJ databases">
        <authorList>
            <person name="Chen Y."/>
            <person name="Shah S."/>
            <person name="Dougan E. K."/>
            <person name="Thang M."/>
            <person name="Chan C."/>
        </authorList>
    </citation>
    <scope>NUCLEOTIDE SEQUENCE [LARGE SCALE GENOMIC DNA]</scope>
</reference>
<dbReference type="InterPro" id="IPR007855">
    <property type="entry name" value="RDRP"/>
</dbReference>
<dbReference type="Proteomes" id="UP001642464">
    <property type="component" value="Unassembled WGS sequence"/>
</dbReference>
<organism evidence="3 4">
    <name type="scientific">Durusdinium trenchii</name>
    <dbReference type="NCBI Taxonomy" id="1381693"/>
    <lineage>
        <taxon>Eukaryota</taxon>
        <taxon>Sar</taxon>
        <taxon>Alveolata</taxon>
        <taxon>Dinophyceae</taxon>
        <taxon>Suessiales</taxon>
        <taxon>Symbiodiniaceae</taxon>
        <taxon>Durusdinium</taxon>
    </lineage>
</organism>
<dbReference type="PANTHER" id="PTHR23079">
    <property type="entry name" value="RNA-DEPENDENT RNA POLYMERASE"/>
    <property type="match status" value="1"/>
</dbReference>
<evidence type="ECO:0000259" key="2">
    <source>
        <dbReference type="Pfam" id="PF05183"/>
    </source>
</evidence>
<accession>A0ABP0PYY4</accession>
<comment type="caution">
    <text evidence="3">The sequence shown here is derived from an EMBL/GenBank/DDBJ whole genome shotgun (WGS) entry which is preliminary data.</text>
</comment>
<dbReference type="InterPro" id="IPR057596">
    <property type="entry name" value="RDRP_core"/>
</dbReference>
<evidence type="ECO:0000256" key="1">
    <source>
        <dbReference type="RuleBase" id="RU363098"/>
    </source>
</evidence>
<comment type="similarity">
    <text evidence="1">Belongs to the RdRP family.</text>
</comment>
<keyword evidence="1 3" id="KW-0696">RNA-directed RNA polymerase</keyword>
<dbReference type="Pfam" id="PF05183">
    <property type="entry name" value="RdRP"/>
    <property type="match status" value="1"/>
</dbReference>
<keyword evidence="1" id="KW-0548">Nucleotidyltransferase</keyword>
<sequence>MMVTYDWLAPSSVALTSCAHGTSDIPDYLLSHSIADAHGTTVLDILNNRRADVAAKKDEIDSSAPDPQHRFPLLPWNEDVAKYRWQIPFEFDHTPPACWPAAAHDWSVFTAFLKSLKWFVHEDARISYAELAVLLVGKQFRLEAFNDEFYTFKTLICCVKKWCGLLLRSKAKCHGGVFVNDSDFQVTFFAVRPCTTEEEAWSPGQQLASSVAASAGGLVLPFPHVSAAEARQFHIPTETTSGCPAECEQHFLCREGRKARPEQELLKNPSKYCKRLDLGFSDVIPTIVLQASEIHDIEDLRTTSNAVASDGCGRIGWKLAERVAKLVGLDYVPSLFQARLGCCKGCWLVDFRKEFWYRVYNTRSMYKWKIDWASSDELLRTFEVKDYSRKTASKGLLNTQLIAVLEAGGVPLQIFQELQKAELCNFEEEKFGTPGMPQADPKSEGIAQLAVRMFDAGLDPRQEPAGWDSLVQYHLGTFRRLRQEAHYGCSDSWRAKLAPDFTRKLLEFEAIFKLPGGAYFEGAALLSRSPCTAPWDVQRFRFLGQEEILERFGTQGYPFLHDDVIILSSHEECRCPPADYLAGGDFDGDDALLLGHAKLVAAFQPSRKDDVACQLAAGFGKKANVPAEHLGTVHLEESFDLLCEVEKNAICNGFLVGQLGNLWSYLADQKGAKEEKTIQVGLLFQLALDGKLPEDLDFKKIKDALQIQEPGIPHWHPKAHSARHTRHSESILGELYDGLEEEEQKLRWRNQYAGEFCKNIHHICDVTADFDKVPGFLDLVQKHLEKARKDFSSYVNYLKGRRDPAACRQKARAYMEMTYPAQELKYMAVAFHRAGLEFLRESLNGCMFYWQKDKILMHSWDIFKGELLQCLATQGFAKAPYPMDPGARTQLQRKRPR</sequence>
<evidence type="ECO:0000313" key="4">
    <source>
        <dbReference type="Proteomes" id="UP001642464"/>
    </source>
</evidence>